<evidence type="ECO:0000256" key="4">
    <source>
        <dbReference type="ARBA" id="ARBA00022776"/>
    </source>
</evidence>
<evidence type="ECO:0000256" key="7">
    <source>
        <dbReference type="ARBA" id="ARBA00023306"/>
    </source>
</evidence>
<dbReference type="Pfam" id="PF10345">
    <property type="entry name" value="Cohesin_load"/>
    <property type="match status" value="2"/>
</dbReference>
<keyword evidence="9" id="KW-1185">Reference proteome</keyword>
<keyword evidence="4" id="KW-0498">Mitosis</keyword>
<accession>A0A9P5D1I8</accession>
<comment type="similarity">
    <text evidence="2">Belongs to the SCC4/mau-2 family.</text>
</comment>
<protein>
    <submittedName>
        <fullName evidence="8">Cohesin loading factor</fullName>
    </submittedName>
</protein>
<keyword evidence="5" id="KW-0159">Chromosome partition</keyword>
<evidence type="ECO:0000256" key="6">
    <source>
        <dbReference type="ARBA" id="ARBA00023242"/>
    </source>
</evidence>
<dbReference type="OrthoDB" id="5565328at2759"/>
<dbReference type="GO" id="GO:0005634">
    <property type="term" value="C:nucleus"/>
    <property type="evidence" value="ECO:0007669"/>
    <property type="project" value="UniProtKB-SubCell"/>
</dbReference>
<dbReference type="GO" id="GO:0007064">
    <property type="term" value="P:mitotic sister chromatid cohesion"/>
    <property type="evidence" value="ECO:0007669"/>
    <property type="project" value="InterPro"/>
</dbReference>
<evidence type="ECO:0000313" key="9">
    <source>
        <dbReference type="Proteomes" id="UP000749293"/>
    </source>
</evidence>
<evidence type="ECO:0000256" key="1">
    <source>
        <dbReference type="ARBA" id="ARBA00004123"/>
    </source>
</evidence>
<reference evidence="8" key="1">
    <citation type="submission" date="2020-03" db="EMBL/GenBank/DDBJ databases">
        <title>Site-based positive gene gene selection in Geosmithia morbida across the United States reveals a broad range of putative effectors and factors for local host and environmental adapation.</title>
        <authorList>
            <person name="Onufrak A."/>
            <person name="Murdoch R.W."/>
            <person name="Gazis R."/>
            <person name="Huff M."/>
            <person name="Staton M."/>
            <person name="Klingeman W."/>
            <person name="Hadziabdic D."/>
        </authorList>
    </citation>
    <scope>NUCLEOTIDE SEQUENCE</scope>
    <source>
        <strain evidence="8">1262</strain>
    </source>
</reference>
<dbReference type="EMBL" id="JAANYQ010000016">
    <property type="protein sequence ID" value="KAF4120511.1"/>
    <property type="molecule type" value="Genomic_DNA"/>
</dbReference>
<comment type="subcellular location">
    <subcellularLocation>
        <location evidence="1">Nucleus</location>
    </subcellularLocation>
</comment>
<dbReference type="RefSeq" id="XP_035319163.1">
    <property type="nucleotide sequence ID" value="XM_035464925.1"/>
</dbReference>
<dbReference type="GeneID" id="55969177"/>
<proteinExistence type="inferred from homology"/>
<keyword evidence="3" id="KW-0132">Cell division</keyword>
<dbReference type="PANTHER" id="PTHR21394">
    <property type="entry name" value="MAU2 CHROMATID COHESION FACTOR HOMOLOG"/>
    <property type="match status" value="1"/>
</dbReference>
<evidence type="ECO:0000313" key="8">
    <source>
        <dbReference type="EMBL" id="KAF4120511.1"/>
    </source>
</evidence>
<keyword evidence="6" id="KW-0539">Nucleus</keyword>
<sequence>MKVLFRRHQKAALKALDQHIADCDAYQHVHWAYAFRLLKASFYMEAGSAADAASLENIRSIQTIASTRGDSAMCVYASLWEALILLKMSRGSPEMIQTCLAQASKYQFDPKVKIPQLELMYLLVDFLSSLHREKQDGVVERLRRLQKKIDECQHMATKTDFLLPVTKQPTSSQTIGDGFSFIVRPGGSGSDSDYLVMSFMTQMELTVLVYVFLLRSSNSALPHRIRSFLEHADIDGRFTMGGVVYLHKLTSTKASSADLWQQGLKILGYLDSHSSTLTSEASHPPLGEAVKQREWRASVRCYLNLLLGLLAASGCSWDAVKHHLAEAEAAESPSTTAGPISTLHLYLKGVYCQGVGDFDNALYYLQDEAFSLAVDMPKHSQRHLALLAAMNRLWIMQEPRYQDDRQTIDMINEMEPICRDHPNIEIRGAWSCVKATVVTNPPRQRNQRKEDAGRALGDVRASTNALATTIGLVIARDLLYNNLLGDQAWKCMQAAAHWANKSSNPLWQSVVDGILADFSDAKNEKENSKRYWDKGVYEAQVAFSQNFS</sequence>
<dbReference type="Proteomes" id="UP000749293">
    <property type="component" value="Unassembled WGS sequence"/>
</dbReference>
<dbReference type="AlphaFoldDB" id="A0A9P5D1I8"/>
<gene>
    <name evidence="8" type="ORF">GMORB2_2949</name>
</gene>
<evidence type="ECO:0000256" key="5">
    <source>
        <dbReference type="ARBA" id="ARBA00022829"/>
    </source>
</evidence>
<dbReference type="GO" id="GO:0051301">
    <property type="term" value="P:cell division"/>
    <property type="evidence" value="ECO:0007669"/>
    <property type="project" value="UniProtKB-KW"/>
</dbReference>
<dbReference type="GO" id="GO:0007059">
    <property type="term" value="P:chromosome segregation"/>
    <property type="evidence" value="ECO:0007669"/>
    <property type="project" value="UniProtKB-KW"/>
</dbReference>
<organism evidence="8 9">
    <name type="scientific">Geosmithia morbida</name>
    <dbReference type="NCBI Taxonomy" id="1094350"/>
    <lineage>
        <taxon>Eukaryota</taxon>
        <taxon>Fungi</taxon>
        <taxon>Dikarya</taxon>
        <taxon>Ascomycota</taxon>
        <taxon>Pezizomycotina</taxon>
        <taxon>Sordariomycetes</taxon>
        <taxon>Hypocreomycetidae</taxon>
        <taxon>Hypocreales</taxon>
        <taxon>Bionectriaceae</taxon>
        <taxon>Geosmithia</taxon>
    </lineage>
</organism>
<dbReference type="InterPro" id="IPR019440">
    <property type="entry name" value="MAU2"/>
</dbReference>
<evidence type="ECO:0000256" key="2">
    <source>
        <dbReference type="ARBA" id="ARBA00008585"/>
    </source>
</evidence>
<evidence type="ECO:0000256" key="3">
    <source>
        <dbReference type="ARBA" id="ARBA00022618"/>
    </source>
</evidence>
<keyword evidence="7" id="KW-0131">Cell cycle</keyword>
<name>A0A9P5D1I8_9HYPO</name>
<comment type="caution">
    <text evidence="8">The sequence shown here is derived from an EMBL/GenBank/DDBJ whole genome shotgun (WGS) entry which is preliminary data.</text>
</comment>